<dbReference type="EMBL" id="UAUU01000011">
    <property type="protein sequence ID" value="SPZ91919.1"/>
    <property type="molecule type" value="Genomic_DNA"/>
</dbReference>
<dbReference type="PANTHER" id="PTHR23519">
    <property type="entry name" value="AUTOPHAGY-RELATED PROTEIN 22"/>
    <property type="match status" value="1"/>
</dbReference>
<evidence type="ECO:0000256" key="1">
    <source>
        <dbReference type="ARBA" id="ARBA00004127"/>
    </source>
</evidence>
<dbReference type="PROSITE" id="PS50850">
    <property type="entry name" value="MFS"/>
    <property type="match status" value="1"/>
</dbReference>
<dbReference type="InterPro" id="IPR036259">
    <property type="entry name" value="MFS_trans_sf"/>
</dbReference>
<evidence type="ECO:0000313" key="7">
    <source>
        <dbReference type="EMBL" id="SPZ91919.1"/>
    </source>
</evidence>
<evidence type="ECO:0000256" key="5">
    <source>
        <dbReference type="ARBA" id="ARBA00023136"/>
    </source>
</evidence>
<evidence type="ECO:0000256" key="3">
    <source>
        <dbReference type="ARBA" id="ARBA00022692"/>
    </source>
</evidence>
<dbReference type="GeneID" id="97182254"/>
<evidence type="ECO:0000259" key="6">
    <source>
        <dbReference type="PROSITE" id="PS50850"/>
    </source>
</evidence>
<dbReference type="InterPro" id="IPR050495">
    <property type="entry name" value="ATG22/LtaA_families"/>
</dbReference>
<evidence type="ECO:0000256" key="4">
    <source>
        <dbReference type="ARBA" id="ARBA00022989"/>
    </source>
</evidence>
<evidence type="ECO:0000256" key="2">
    <source>
        <dbReference type="ARBA" id="ARBA00022448"/>
    </source>
</evidence>
<gene>
    <name evidence="7" type="ORF">NCTC11343_03965</name>
</gene>
<dbReference type="InterPro" id="IPR020846">
    <property type="entry name" value="MFS_dom"/>
</dbReference>
<dbReference type="Pfam" id="PF11700">
    <property type="entry name" value="ATG22"/>
    <property type="match status" value="1"/>
</dbReference>
<protein>
    <submittedName>
        <fullName evidence="7">Vacuole effluxer Atg22 like</fullName>
    </submittedName>
</protein>
<evidence type="ECO:0000313" key="8">
    <source>
        <dbReference type="Proteomes" id="UP000251241"/>
    </source>
</evidence>
<accession>A0A2X2LEW6</accession>
<keyword evidence="2" id="KW-0813">Transport</keyword>
<feature type="domain" description="Major facilitator superfamily (MFS) profile" evidence="6">
    <location>
        <begin position="244"/>
        <end position="432"/>
    </location>
</feature>
<keyword evidence="4" id="KW-1133">Transmembrane helix</keyword>
<sequence>MEAIVKNNKKLIRSWAMFDWANSAYNLVITSTIFPVYYTAITTTKEHGDVVRFFGIEVVNTALSNFSLAFAYLLMSFSLPFISSYADAKGKKKQIMKFFTYVGAVACMCLFFFKLETLEIGIICFVLAAMGYIGGVLFNNSYLPLLATVDQQDKVSAQGFAYGYIGCVTLQILCFIVVLKPEWFGITDASLPARISFLMVGLWWLGFSMIPFKYLPKIDATENNTGKSFVQNVRDEFGHVIQKIKGIPEIKQFLPAFFFYAIGVQTLMIVASSFGEKILHLGAERLIATILLIQLVAILGAFLMSYLSTLFGNIKVLIVVVMIWIGICIAAFYLSTPLQFYIIAALVGLVMGGIQSLSRSTYSKLIPTDIKDTTAFFSFYDVTEKVAIVIGLFSFGFIEQVTHNIRYSALVLSLFFVIGLLLLVRILVSNKS</sequence>
<proteinExistence type="predicted"/>
<comment type="subcellular location">
    <subcellularLocation>
        <location evidence="1">Endomembrane system</location>
        <topology evidence="1">Multi-pass membrane protein</topology>
    </subcellularLocation>
</comment>
<reference evidence="7 8" key="1">
    <citation type="submission" date="2018-06" db="EMBL/GenBank/DDBJ databases">
        <authorList>
            <consortium name="Pathogen Informatics"/>
            <person name="Doyle S."/>
        </authorList>
    </citation>
    <scope>NUCLEOTIDE SEQUENCE [LARGE SCALE GENOMIC DNA]</scope>
    <source>
        <strain evidence="7 8">NCTC11343</strain>
    </source>
</reference>
<dbReference type="RefSeq" id="WP_046672366.1">
    <property type="nucleotide sequence ID" value="NZ_CP069793.1"/>
</dbReference>
<name>A0A2X2LEW6_SPHMU</name>
<dbReference type="Gene3D" id="1.20.1250.20">
    <property type="entry name" value="MFS general substrate transporter like domains"/>
    <property type="match status" value="1"/>
</dbReference>
<organism evidence="7 8">
    <name type="scientific">Sphingobacterium multivorum</name>
    <dbReference type="NCBI Taxonomy" id="28454"/>
    <lineage>
        <taxon>Bacteria</taxon>
        <taxon>Pseudomonadati</taxon>
        <taxon>Bacteroidota</taxon>
        <taxon>Sphingobacteriia</taxon>
        <taxon>Sphingobacteriales</taxon>
        <taxon>Sphingobacteriaceae</taxon>
        <taxon>Sphingobacterium</taxon>
    </lineage>
</organism>
<dbReference type="SUPFAM" id="SSF103473">
    <property type="entry name" value="MFS general substrate transporter"/>
    <property type="match status" value="1"/>
</dbReference>
<dbReference type="Proteomes" id="UP000251241">
    <property type="component" value="Unassembled WGS sequence"/>
</dbReference>
<keyword evidence="5" id="KW-0472">Membrane</keyword>
<dbReference type="PANTHER" id="PTHR23519:SF1">
    <property type="entry name" value="AUTOPHAGY-RELATED PROTEIN 22"/>
    <property type="match status" value="1"/>
</dbReference>
<dbReference type="GO" id="GO:0012505">
    <property type="term" value="C:endomembrane system"/>
    <property type="evidence" value="ECO:0007669"/>
    <property type="project" value="UniProtKB-SubCell"/>
</dbReference>
<dbReference type="InterPro" id="IPR024671">
    <property type="entry name" value="Atg22-like"/>
</dbReference>
<dbReference type="AlphaFoldDB" id="A0A2X2LEW6"/>
<dbReference type="GO" id="GO:0022857">
    <property type="term" value="F:transmembrane transporter activity"/>
    <property type="evidence" value="ECO:0007669"/>
    <property type="project" value="InterPro"/>
</dbReference>
<keyword evidence="3" id="KW-0812">Transmembrane</keyword>